<name>A0A0D2LR77_9CHLO</name>
<dbReference type="RefSeq" id="XP_013891456.1">
    <property type="nucleotide sequence ID" value="XM_014036002.1"/>
</dbReference>
<dbReference type="OrthoDB" id="3366at2759"/>
<dbReference type="AlphaFoldDB" id="A0A0D2LR77"/>
<reference evidence="2 3" key="1">
    <citation type="journal article" date="2013" name="BMC Genomics">
        <title>Reconstruction of the lipid metabolism for the microalga Monoraphidium neglectum from its genome sequence reveals characteristics suitable for biofuel production.</title>
        <authorList>
            <person name="Bogen C."/>
            <person name="Al-Dilaimi A."/>
            <person name="Albersmeier A."/>
            <person name="Wichmann J."/>
            <person name="Grundmann M."/>
            <person name="Rupp O."/>
            <person name="Lauersen K.J."/>
            <person name="Blifernez-Klassen O."/>
            <person name="Kalinowski J."/>
            <person name="Goesmann A."/>
            <person name="Mussgnug J.H."/>
            <person name="Kruse O."/>
        </authorList>
    </citation>
    <scope>NUCLEOTIDE SEQUENCE [LARGE SCALE GENOMIC DNA]</scope>
    <source>
        <strain evidence="2 3">SAG 48.87</strain>
    </source>
</reference>
<dbReference type="EMBL" id="KK105624">
    <property type="protein sequence ID" value="KIY92436.1"/>
    <property type="molecule type" value="Genomic_DNA"/>
</dbReference>
<organism evidence="2 3">
    <name type="scientific">Monoraphidium neglectum</name>
    <dbReference type="NCBI Taxonomy" id="145388"/>
    <lineage>
        <taxon>Eukaryota</taxon>
        <taxon>Viridiplantae</taxon>
        <taxon>Chlorophyta</taxon>
        <taxon>core chlorophytes</taxon>
        <taxon>Chlorophyceae</taxon>
        <taxon>CS clade</taxon>
        <taxon>Sphaeropleales</taxon>
        <taxon>Selenastraceae</taxon>
        <taxon>Monoraphidium</taxon>
    </lineage>
</organism>
<dbReference type="KEGG" id="mng:MNEG_15528"/>
<gene>
    <name evidence="2" type="ORF">MNEG_15528</name>
</gene>
<protein>
    <submittedName>
        <fullName evidence="2">Uncharacterized protein</fullName>
    </submittedName>
</protein>
<feature type="region of interest" description="Disordered" evidence="1">
    <location>
        <begin position="1"/>
        <end position="26"/>
    </location>
</feature>
<accession>A0A0D2LR77</accession>
<evidence type="ECO:0000256" key="1">
    <source>
        <dbReference type="SAM" id="MobiDB-lite"/>
    </source>
</evidence>
<evidence type="ECO:0000313" key="2">
    <source>
        <dbReference type="EMBL" id="KIY92436.1"/>
    </source>
</evidence>
<evidence type="ECO:0000313" key="3">
    <source>
        <dbReference type="Proteomes" id="UP000054498"/>
    </source>
</evidence>
<dbReference type="Proteomes" id="UP000054498">
    <property type="component" value="Unassembled WGS sequence"/>
</dbReference>
<proteinExistence type="predicted"/>
<sequence>MPPPFPTSPAVHPNMHPLPPPTPRRQELEERCKFFLATDDILEREGLEVEAGGVEEEVARAKAQFIDQGLGEFNEEGFRLETMEKLRYLAVMEYLQGTVKVNTIAWRGGAGAGEGGEGAAREPAAAGAGSG</sequence>
<keyword evidence="3" id="KW-1185">Reference proteome</keyword>
<feature type="compositionally biased region" description="Low complexity" evidence="1">
    <location>
        <begin position="121"/>
        <end position="131"/>
    </location>
</feature>
<feature type="region of interest" description="Disordered" evidence="1">
    <location>
        <begin position="110"/>
        <end position="131"/>
    </location>
</feature>
<dbReference type="GeneID" id="25733198"/>